<evidence type="ECO:0000313" key="1">
    <source>
        <dbReference type="EMBL" id="WAR23178.1"/>
    </source>
</evidence>
<dbReference type="Proteomes" id="UP001164746">
    <property type="component" value="Chromosome 13"/>
</dbReference>
<reference evidence="1" key="1">
    <citation type="submission" date="2022-11" db="EMBL/GenBank/DDBJ databases">
        <title>Centuries of genome instability and evolution in soft-shell clam transmissible cancer (bioRxiv).</title>
        <authorList>
            <person name="Hart S.F.M."/>
            <person name="Yonemitsu M.A."/>
            <person name="Giersch R.M."/>
            <person name="Beal B.F."/>
            <person name="Arriagada G."/>
            <person name="Davis B.W."/>
            <person name="Ostrander E.A."/>
            <person name="Goff S.P."/>
            <person name="Metzger M.J."/>
        </authorList>
    </citation>
    <scope>NUCLEOTIDE SEQUENCE</scope>
    <source>
        <strain evidence="1">MELC-2E11</strain>
        <tissue evidence="1">Siphon/mantle</tissue>
    </source>
</reference>
<name>A0ABY7FLU1_MYAAR</name>
<protein>
    <submittedName>
        <fullName evidence="1">Uncharacterized protein</fullName>
    </submittedName>
</protein>
<keyword evidence="2" id="KW-1185">Reference proteome</keyword>
<evidence type="ECO:0000313" key="2">
    <source>
        <dbReference type="Proteomes" id="UP001164746"/>
    </source>
</evidence>
<sequence length="94" mass="10721">MTINIELFTKFSKQVVYTNETITMHVMFIIYEICYSEFEMFTGDHFKMFISFVKYNGKTWSDVGSTVLDNDVGSTVLDNDVGSTVLDKTVSSAF</sequence>
<organism evidence="1 2">
    <name type="scientific">Mya arenaria</name>
    <name type="common">Soft-shell clam</name>
    <dbReference type="NCBI Taxonomy" id="6604"/>
    <lineage>
        <taxon>Eukaryota</taxon>
        <taxon>Metazoa</taxon>
        <taxon>Spiralia</taxon>
        <taxon>Lophotrochozoa</taxon>
        <taxon>Mollusca</taxon>
        <taxon>Bivalvia</taxon>
        <taxon>Autobranchia</taxon>
        <taxon>Heteroconchia</taxon>
        <taxon>Euheterodonta</taxon>
        <taxon>Imparidentia</taxon>
        <taxon>Neoheterodontei</taxon>
        <taxon>Myida</taxon>
        <taxon>Myoidea</taxon>
        <taxon>Myidae</taxon>
        <taxon>Mya</taxon>
    </lineage>
</organism>
<proteinExistence type="predicted"/>
<gene>
    <name evidence="1" type="ORF">MAR_036847</name>
</gene>
<dbReference type="EMBL" id="CP111024">
    <property type="protein sequence ID" value="WAR23178.1"/>
    <property type="molecule type" value="Genomic_DNA"/>
</dbReference>
<accession>A0ABY7FLU1</accession>